<evidence type="ECO:0000256" key="1">
    <source>
        <dbReference type="SAM" id="MobiDB-lite"/>
    </source>
</evidence>
<gene>
    <name evidence="2" type="ORF">AWT83_10640</name>
</gene>
<protein>
    <submittedName>
        <fullName evidence="2">Terminase small subunit</fullName>
    </submittedName>
</protein>
<name>A0A132PAD4_ENTFC</name>
<sequence>MTTKAQRKAIIDEKVSAEKARILEIMNLSDLYTITLDPLIESYLDIFEIYQHKYLLWKEKGFPETQKFTNKSGATNQSKHPLAQQVETWADKKMKALDLLGLTNKAKTGRQITGGSTARKDEEITRPEEKPVDELAAHRNKWRKKAGTEK</sequence>
<dbReference type="Pfam" id="PF05119">
    <property type="entry name" value="Terminase_4"/>
    <property type="match status" value="1"/>
</dbReference>
<accession>A0A132PAD4</accession>
<dbReference type="InterPro" id="IPR006448">
    <property type="entry name" value="Phage_term_ssu_P27"/>
</dbReference>
<feature type="compositionally biased region" description="Basic residues" evidence="1">
    <location>
        <begin position="138"/>
        <end position="150"/>
    </location>
</feature>
<feature type="region of interest" description="Disordered" evidence="1">
    <location>
        <begin position="109"/>
        <end position="150"/>
    </location>
</feature>
<comment type="caution">
    <text evidence="2">The sequence shown here is derived from an EMBL/GenBank/DDBJ whole genome shotgun (WGS) entry which is preliminary data.</text>
</comment>
<evidence type="ECO:0000313" key="2">
    <source>
        <dbReference type="EMBL" id="KWX18902.1"/>
    </source>
</evidence>
<dbReference type="EMBL" id="LRHK01000001">
    <property type="protein sequence ID" value="KWX18902.1"/>
    <property type="molecule type" value="Genomic_DNA"/>
</dbReference>
<dbReference type="AlphaFoldDB" id="A0A132PAD4"/>
<proteinExistence type="predicted"/>
<dbReference type="Proteomes" id="UP000070452">
    <property type="component" value="Unassembled WGS sequence"/>
</dbReference>
<evidence type="ECO:0000313" key="3">
    <source>
        <dbReference type="Proteomes" id="UP000070452"/>
    </source>
</evidence>
<dbReference type="RefSeq" id="WP_002317991.1">
    <property type="nucleotide sequence ID" value="NZ_BTRN01000033.1"/>
</dbReference>
<reference evidence="2 3" key="1">
    <citation type="submission" date="2016-01" db="EMBL/GenBank/DDBJ databases">
        <title>Molecular Mechanisms for transfer of large genomic segments between Enterococcus faecium strains.</title>
        <authorList>
            <person name="Garcia-Solache M.A."/>
            <person name="Lebreton F."/>
            <person name="Mclaughlin R.E."/>
            <person name="Whiteaker J.D."/>
            <person name="Gilmore M.S."/>
            <person name="Rice L.B."/>
        </authorList>
    </citation>
    <scope>NUCLEOTIDE SEQUENCE [LARGE SCALE GENOMIC DNA]</scope>
    <source>
        <strain evidence="2 3">D344RRF x C68</strain>
    </source>
</reference>
<feature type="compositionally biased region" description="Basic and acidic residues" evidence="1">
    <location>
        <begin position="118"/>
        <end position="137"/>
    </location>
</feature>
<organism evidence="2 3">
    <name type="scientific">Enterococcus faecium</name>
    <name type="common">Streptococcus faecium</name>
    <dbReference type="NCBI Taxonomy" id="1352"/>
    <lineage>
        <taxon>Bacteria</taxon>
        <taxon>Bacillati</taxon>
        <taxon>Bacillota</taxon>
        <taxon>Bacilli</taxon>
        <taxon>Lactobacillales</taxon>
        <taxon>Enterococcaceae</taxon>
        <taxon>Enterococcus</taxon>
    </lineage>
</organism>